<dbReference type="SUPFAM" id="SSF54593">
    <property type="entry name" value="Glyoxalase/Bleomycin resistance protein/Dihydroxybiphenyl dioxygenase"/>
    <property type="match status" value="1"/>
</dbReference>
<gene>
    <name evidence="2" type="ordered locus">SNE_A20750</name>
</gene>
<evidence type="ECO:0000313" key="2">
    <source>
        <dbReference type="EMBL" id="CCB89952.1"/>
    </source>
</evidence>
<reference evidence="2 3" key="2">
    <citation type="journal article" date="2011" name="Mol. Biol. Evol.">
        <title>Unity in variety--the pan-genome of the Chlamydiae.</title>
        <authorList>
            <person name="Collingro A."/>
            <person name="Tischler P."/>
            <person name="Weinmaier T."/>
            <person name="Penz T."/>
            <person name="Heinz E."/>
            <person name="Brunham R.C."/>
            <person name="Read T.D."/>
            <person name="Bavoil P.M."/>
            <person name="Sachse K."/>
            <person name="Kahane S."/>
            <person name="Friedman M.G."/>
            <person name="Rattei T."/>
            <person name="Myers G.S."/>
            <person name="Horn M."/>
        </authorList>
    </citation>
    <scope>NUCLEOTIDE SEQUENCE [LARGE SCALE GENOMIC DNA]</scope>
    <source>
        <strain evidence="3">ATCC VR-1471 / Z</strain>
    </source>
</reference>
<dbReference type="PROSITE" id="PS51819">
    <property type="entry name" value="VOC"/>
    <property type="match status" value="1"/>
</dbReference>
<evidence type="ECO:0000313" key="3">
    <source>
        <dbReference type="Proteomes" id="UP000000496"/>
    </source>
</evidence>
<proteinExistence type="predicted"/>
<evidence type="ECO:0000259" key="1">
    <source>
        <dbReference type="PROSITE" id="PS51819"/>
    </source>
</evidence>
<name>F8L3T1_SIMNZ</name>
<organism evidence="2 3">
    <name type="scientific">Simkania negevensis (strain ATCC VR-1471 / DSM 27360 / Z)</name>
    <dbReference type="NCBI Taxonomy" id="331113"/>
    <lineage>
        <taxon>Bacteria</taxon>
        <taxon>Pseudomonadati</taxon>
        <taxon>Chlamydiota</taxon>
        <taxon>Chlamydiia</taxon>
        <taxon>Parachlamydiales</taxon>
        <taxon>Simkaniaceae</taxon>
        <taxon>Simkania</taxon>
    </lineage>
</organism>
<dbReference type="eggNOG" id="COG0346">
    <property type="taxonomic scope" value="Bacteria"/>
</dbReference>
<dbReference type="KEGG" id="sng:SNE_A20750"/>
<reference key="1">
    <citation type="journal article" date="2011" name="Mol. Biol. Evol.">
        <title>Unity in variety -- the pan-genome of the Chlamydiae.</title>
        <authorList>
            <person name="Collingro A."/>
            <person name="Tischler P."/>
            <person name="Weinmaier T."/>
            <person name="Penz T."/>
            <person name="Heinz E."/>
            <person name="Brunham R.C."/>
            <person name="Read T.D."/>
            <person name="Bavoil P.M."/>
            <person name="Sachse K."/>
            <person name="Kahane S."/>
            <person name="Friedman M.G."/>
            <person name="Rattei T."/>
            <person name="Myers G.S.A."/>
            <person name="Horn M."/>
        </authorList>
    </citation>
    <scope>NUCLEOTIDE SEQUENCE</scope>
    <source>
        <strain>Z</strain>
    </source>
</reference>
<dbReference type="InterPro" id="IPR004360">
    <property type="entry name" value="Glyas_Fos-R_dOase_dom"/>
</dbReference>
<dbReference type="InterPro" id="IPR029068">
    <property type="entry name" value="Glyas_Bleomycin-R_OHBP_Dase"/>
</dbReference>
<dbReference type="AlphaFoldDB" id="F8L3T1"/>
<dbReference type="OrthoDB" id="9796521at2"/>
<dbReference type="InterPro" id="IPR037523">
    <property type="entry name" value="VOC_core"/>
</dbReference>
<feature type="domain" description="VOC" evidence="1">
    <location>
        <begin position="10"/>
        <end position="129"/>
    </location>
</feature>
<protein>
    <recommendedName>
        <fullName evidence="1">VOC domain-containing protein</fullName>
    </recommendedName>
</protein>
<dbReference type="Gene3D" id="3.10.180.10">
    <property type="entry name" value="2,3-Dihydroxybiphenyl 1,2-Dioxygenase, domain 1"/>
    <property type="match status" value="1"/>
</dbReference>
<accession>F8L3T1</accession>
<dbReference type="Proteomes" id="UP000000496">
    <property type="component" value="Chromosome gsn.131"/>
</dbReference>
<dbReference type="RefSeq" id="WP_013944418.1">
    <property type="nucleotide sequence ID" value="NC_015713.1"/>
</dbReference>
<dbReference type="HOGENOM" id="CLU_046006_10_6_0"/>
<sequence length="131" mass="14644">MTTKPKIAKGISLACVTVSDLKKAKHLFVDLLGLDVKEHSEEFKWLELGSEDQEARLGIGEYHEEHSSEYMQAGTNAVVSIEVANVEEAKKYLEENGVEFLNGVLEVPGEIKLAIFKDSDGNRYFLSEKLK</sequence>
<dbReference type="Pfam" id="PF00903">
    <property type="entry name" value="Glyoxalase"/>
    <property type="match status" value="1"/>
</dbReference>
<dbReference type="STRING" id="331113.SNE_A20750"/>
<keyword evidence="3" id="KW-1185">Reference proteome</keyword>
<dbReference type="EMBL" id="FR872582">
    <property type="protein sequence ID" value="CCB89952.1"/>
    <property type="molecule type" value="Genomic_DNA"/>
</dbReference>